<protein>
    <submittedName>
        <fullName evidence="2">Small secreted protein</fullName>
    </submittedName>
</protein>
<feature type="region of interest" description="Disordered" evidence="1">
    <location>
        <begin position="183"/>
        <end position="203"/>
    </location>
</feature>
<dbReference type="Proteomes" id="UP000325849">
    <property type="component" value="Unassembled WGS sequence"/>
</dbReference>
<dbReference type="OrthoDB" id="4350650at2"/>
<evidence type="ECO:0000313" key="2">
    <source>
        <dbReference type="EMBL" id="MPY34083.1"/>
    </source>
</evidence>
<feature type="region of interest" description="Disordered" evidence="1">
    <location>
        <begin position="61"/>
        <end position="83"/>
    </location>
</feature>
<accession>A0A5N8VFR8</accession>
<evidence type="ECO:0000256" key="1">
    <source>
        <dbReference type="SAM" id="MobiDB-lite"/>
    </source>
</evidence>
<sequence length="203" mass="20355">MEGTNPVNKKLAAALSGGAVLAMALSGCSSSGDDGGSAKLSAWAKQVCDSVQPQAKKIAAANAAIQKQTSDNSAPEDVQKTDSQAFQDMSDAYKAIGAAVDQAGAPDSGDAKNAAQKQQGAVKELNDISASYASLKKQVDALDTKDQAKFADGLKDVASELDKLSKNGNGALKDLEAGDVGKAMAEQASCKSAASSSAPATTG</sequence>
<comment type="caution">
    <text evidence="2">The sequence shown here is derived from an EMBL/GenBank/DDBJ whole genome shotgun (WGS) entry which is preliminary data.</text>
</comment>
<dbReference type="AlphaFoldDB" id="A0A5N8VFR8"/>
<gene>
    <name evidence="2" type="ORF">FNH09_23390</name>
</gene>
<reference evidence="2 3" key="1">
    <citation type="submission" date="2019-07" db="EMBL/GenBank/DDBJ databases">
        <title>New species of Amycolatopsis and Streptomyces.</title>
        <authorList>
            <person name="Duangmal K."/>
            <person name="Teo W.F.A."/>
            <person name="Lipun K."/>
        </authorList>
    </citation>
    <scope>NUCLEOTIDE SEQUENCE [LARGE SCALE GENOMIC DNA]</scope>
    <source>
        <strain evidence="2 3">NBRC 109810</strain>
    </source>
</reference>
<feature type="compositionally biased region" description="Low complexity" evidence="1">
    <location>
        <begin position="188"/>
        <end position="203"/>
    </location>
</feature>
<proteinExistence type="predicted"/>
<keyword evidence="3" id="KW-1185">Reference proteome</keyword>
<dbReference type="RefSeq" id="WP_152891165.1">
    <property type="nucleotide sequence ID" value="NZ_JBHJTU010000021.1"/>
</dbReference>
<dbReference type="EMBL" id="VJZD01000099">
    <property type="protein sequence ID" value="MPY34083.1"/>
    <property type="molecule type" value="Genomic_DNA"/>
</dbReference>
<organism evidence="2 3">
    <name type="scientific">Streptomyces adustus</name>
    <dbReference type="NCBI Taxonomy" id="1609272"/>
    <lineage>
        <taxon>Bacteria</taxon>
        <taxon>Bacillati</taxon>
        <taxon>Actinomycetota</taxon>
        <taxon>Actinomycetes</taxon>
        <taxon>Kitasatosporales</taxon>
        <taxon>Streptomycetaceae</taxon>
        <taxon>Streptomyces</taxon>
    </lineage>
</organism>
<evidence type="ECO:0000313" key="3">
    <source>
        <dbReference type="Proteomes" id="UP000325849"/>
    </source>
</evidence>
<name>A0A5N8VFR8_9ACTN</name>